<name>A0A9J5Z1R6_SOLCO</name>
<feature type="region of interest" description="Disordered" evidence="1">
    <location>
        <begin position="280"/>
        <end position="301"/>
    </location>
</feature>
<feature type="compositionally biased region" description="Polar residues" evidence="1">
    <location>
        <begin position="198"/>
        <end position="212"/>
    </location>
</feature>
<keyword evidence="3" id="KW-1185">Reference proteome</keyword>
<feature type="compositionally biased region" description="Polar residues" evidence="1">
    <location>
        <begin position="223"/>
        <end position="237"/>
    </location>
</feature>
<gene>
    <name evidence="2" type="ORF">H5410_027617</name>
</gene>
<dbReference type="AlphaFoldDB" id="A0A9J5Z1R6"/>
<reference evidence="2 3" key="1">
    <citation type="submission" date="2020-09" db="EMBL/GenBank/DDBJ databases">
        <title>De no assembly of potato wild relative species, Solanum commersonii.</title>
        <authorList>
            <person name="Cho K."/>
        </authorList>
    </citation>
    <scope>NUCLEOTIDE SEQUENCE [LARGE SCALE GENOMIC DNA]</scope>
    <source>
        <strain evidence="2">LZ3.2</strain>
        <tissue evidence="2">Leaf</tissue>
    </source>
</reference>
<accession>A0A9J5Z1R6</accession>
<feature type="compositionally biased region" description="Polar residues" evidence="1">
    <location>
        <begin position="365"/>
        <end position="374"/>
    </location>
</feature>
<dbReference type="EMBL" id="JACXVP010000005">
    <property type="protein sequence ID" value="KAG5606125.1"/>
    <property type="molecule type" value="Genomic_DNA"/>
</dbReference>
<feature type="compositionally biased region" description="Basic residues" evidence="1">
    <location>
        <begin position="280"/>
        <end position="294"/>
    </location>
</feature>
<evidence type="ECO:0000256" key="1">
    <source>
        <dbReference type="SAM" id="MobiDB-lite"/>
    </source>
</evidence>
<evidence type="ECO:0000313" key="3">
    <source>
        <dbReference type="Proteomes" id="UP000824120"/>
    </source>
</evidence>
<comment type="caution">
    <text evidence="2">The sequence shown here is derived from an EMBL/GenBank/DDBJ whole genome shotgun (WGS) entry which is preliminary data.</text>
</comment>
<feature type="region of interest" description="Disordered" evidence="1">
    <location>
        <begin position="170"/>
        <end position="247"/>
    </location>
</feature>
<proteinExistence type="predicted"/>
<sequence>MQKAPIGSEKYGSNCNSRVQVGLSDGGSTTAELRSQKWQYQTIHLDGENPNPQKSPSGKYTLIGKFYGPMPKMEVICKKFITQVELSGSIRIKFITHLLADVGQVIRIDVAFLQKARGSVAKVKVQIDITLPRIQSVWIGFDSNNDINEEGHWKDIDIKFMPPTCELKKRDKERKKYKEKEEAGKKAKCPLDSPLELTGSQSPKEHSLQNIEKQVPKNPKKQALQNPNEQVPLNPNEQVRKPPKQHHNADKVFLPTWLQPKLLAPPIRVSPRILLPVSPKRKAKPNAHKRKAAQNKKSELHDQQITSFYAKDSPKNVGHGETKPPDTIIEVCYLNTSDNILEDDYRQVVSEDENDDISEEENDSPKLTNDAHSC</sequence>
<feature type="compositionally biased region" description="Acidic residues" evidence="1">
    <location>
        <begin position="350"/>
        <end position="362"/>
    </location>
</feature>
<organism evidence="2 3">
    <name type="scientific">Solanum commersonii</name>
    <name type="common">Commerson's wild potato</name>
    <name type="synonym">Commerson's nightshade</name>
    <dbReference type="NCBI Taxonomy" id="4109"/>
    <lineage>
        <taxon>Eukaryota</taxon>
        <taxon>Viridiplantae</taxon>
        <taxon>Streptophyta</taxon>
        <taxon>Embryophyta</taxon>
        <taxon>Tracheophyta</taxon>
        <taxon>Spermatophyta</taxon>
        <taxon>Magnoliopsida</taxon>
        <taxon>eudicotyledons</taxon>
        <taxon>Gunneridae</taxon>
        <taxon>Pentapetalae</taxon>
        <taxon>asterids</taxon>
        <taxon>lamiids</taxon>
        <taxon>Solanales</taxon>
        <taxon>Solanaceae</taxon>
        <taxon>Solanoideae</taxon>
        <taxon>Solaneae</taxon>
        <taxon>Solanum</taxon>
    </lineage>
</organism>
<evidence type="ECO:0000313" key="2">
    <source>
        <dbReference type="EMBL" id="KAG5606125.1"/>
    </source>
</evidence>
<feature type="compositionally biased region" description="Basic and acidic residues" evidence="1">
    <location>
        <begin position="170"/>
        <end position="185"/>
    </location>
</feature>
<dbReference type="Proteomes" id="UP000824120">
    <property type="component" value="Chromosome 5"/>
</dbReference>
<feature type="region of interest" description="Disordered" evidence="1">
    <location>
        <begin position="343"/>
        <end position="374"/>
    </location>
</feature>
<dbReference type="OrthoDB" id="1002340at2759"/>
<protein>
    <submittedName>
        <fullName evidence="2">Uncharacterized protein</fullName>
    </submittedName>
</protein>